<dbReference type="STRING" id="1182542.W9XC50"/>
<sequence>MELLPLKCTGLRLRQLYMAPGITAHIDKVEEYIVAFSFLALYRKFEAICDKLAMPSLCDPILGLEAQLSLKFINVAPVLSALALLQMGRLNCHTAVNVIKVARTSPHHFTPGETVNSEILPTALLVTWAI</sequence>
<organism evidence="1 2">
    <name type="scientific">Capronia epimyces CBS 606.96</name>
    <dbReference type="NCBI Taxonomy" id="1182542"/>
    <lineage>
        <taxon>Eukaryota</taxon>
        <taxon>Fungi</taxon>
        <taxon>Dikarya</taxon>
        <taxon>Ascomycota</taxon>
        <taxon>Pezizomycotina</taxon>
        <taxon>Eurotiomycetes</taxon>
        <taxon>Chaetothyriomycetidae</taxon>
        <taxon>Chaetothyriales</taxon>
        <taxon>Herpotrichiellaceae</taxon>
        <taxon>Capronia</taxon>
    </lineage>
</organism>
<reference evidence="1 2" key="1">
    <citation type="submission" date="2013-03" db="EMBL/GenBank/DDBJ databases">
        <title>The Genome Sequence of Capronia epimyces CBS 606.96.</title>
        <authorList>
            <consortium name="The Broad Institute Genomics Platform"/>
            <person name="Cuomo C."/>
            <person name="de Hoog S."/>
            <person name="Gorbushina A."/>
            <person name="Walker B."/>
            <person name="Young S.K."/>
            <person name="Zeng Q."/>
            <person name="Gargeya S."/>
            <person name="Fitzgerald M."/>
            <person name="Haas B."/>
            <person name="Abouelleil A."/>
            <person name="Allen A.W."/>
            <person name="Alvarado L."/>
            <person name="Arachchi H.M."/>
            <person name="Berlin A.M."/>
            <person name="Chapman S.B."/>
            <person name="Gainer-Dewar J."/>
            <person name="Goldberg J."/>
            <person name="Griggs A."/>
            <person name="Gujja S."/>
            <person name="Hansen M."/>
            <person name="Howarth C."/>
            <person name="Imamovic A."/>
            <person name="Ireland A."/>
            <person name="Larimer J."/>
            <person name="McCowan C."/>
            <person name="Murphy C."/>
            <person name="Pearson M."/>
            <person name="Poon T.W."/>
            <person name="Priest M."/>
            <person name="Roberts A."/>
            <person name="Saif S."/>
            <person name="Shea T."/>
            <person name="Sisk P."/>
            <person name="Sykes S."/>
            <person name="Wortman J."/>
            <person name="Nusbaum C."/>
            <person name="Birren B."/>
        </authorList>
    </citation>
    <scope>NUCLEOTIDE SEQUENCE [LARGE SCALE GENOMIC DNA]</scope>
    <source>
        <strain evidence="1 2">CBS 606.96</strain>
    </source>
</reference>
<gene>
    <name evidence="1" type="ORF">A1O3_09223</name>
</gene>
<keyword evidence="2" id="KW-1185">Reference proteome</keyword>
<dbReference type="OrthoDB" id="4153956at2759"/>
<dbReference type="EMBL" id="AMGY01000009">
    <property type="protein sequence ID" value="EXJ78062.1"/>
    <property type="molecule type" value="Genomic_DNA"/>
</dbReference>
<dbReference type="RefSeq" id="XP_007737507.1">
    <property type="nucleotide sequence ID" value="XM_007739317.1"/>
</dbReference>
<comment type="caution">
    <text evidence="1">The sequence shown here is derived from an EMBL/GenBank/DDBJ whole genome shotgun (WGS) entry which is preliminary data.</text>
</comment>
<proteinExistence type="predicted"/>
<name>W9XC50_9EURO</name>
<evidence type="ECO:0000313" key="2">
    <source>
        <dbReference type="Proteomes" id="UP000019478"/>
    </source>
</evidence>
<dbReference type="Proteomes" id="UP000019478">
    <property type="component" value="Unassembled WGS sequence"/>
</dbReference>
<dbReference type="AlphaFoldDB" id="W9XC50"/>
<dbReference type="GeneID" id="19173307"/>
<accession>W9XC50</accession>
<protein>
    <submittedName>
        <fullName evidence="1">Uncharacterized protein</fullName>
    </submittedName>
</protein>
<evidence type="ECO:0000313" key="1">
    <source>
        <dbReference type="EMBL" id="EXJ78062.1"/>
    </source>
</evidence>
<dbReference type="HOGENOM" id="CLU_1948567_0_0_1"/>